<dbReference type="EMBL" id="RJUF01000058">
    <property type="protein sequence ID" value="MCP9764073.1"/>
    <property type="molecule type" value="Genomic_DNA"/>
</dbReference>
<dbReference type="GO" id="GO:0070013">
    <property type="term" value="C:intracellular organelle lumen"/>
    <property type="evidence" value="ECO:0007669"/>
    <property type="project" value="UniProtKB-ARBA"/>
</dbReference>
<dbReference type="NCBIfam" id="NF001208">
    <property type="entry name" value="PRK00174.1"/>
    <property type="match status" value="1"/>
</dbReference>
<evidence type="ECO:0000259" key="2">
    <source>
        <dbReference type="Pfam" id="PF00501"/>
    </source>
</evidence>
<dbReference type="InterPro" id="IPR045851">
    <property type="entry name" value="AMP-bd_C_sf"/>
</dbReference>
<feature type="domain" description="AMP-dependent synthetase/ligase" evidence="2">
    <location>
        <begin position="66"/>
        <end position="446"/>
    </location>
</feature>
<feature type="domain" description="AMP-binding enzyme C-terminal" evidence="3">
    <location>
        <begin position="509"/>
        <end position="588"/>
    </location>
</feature>
<dbReference type="InterPro" id="IPR000873">
    <property type="entry name" value="AMP-dep_synth/lig_dom"/>
</dbReference>
<dbReference type="Proteomes" id="UP001204144">
    <property type="component" value="Unassembled WGS sequence"/>
</dbReference>
<sequence length="635" mass="70894">MEYNHFYQQSILQRGKFWGRKAAKIAWYKAPKTVLTLDKQGYYKWYPDGELNTCYLAVDKHVKDGKGGEVAMIYDSPVSNTKRKYTYDEVKLRVSKISGALRDKGVEKGDTVIIYMPMVPDAAFSMLACARLGAVHSVVFGGFAPHELAIRIDDAKPKVIISASCGIEFDKIIPYKPLLENAIQEAEHQPSACLILQREMHICSLQEGFDFDFEESVNAAEPADCVKVNATDPLYILYTSGTTGKPKGIVRDNGGHAVAMQFSMDYVYNAKKGDVFWAASDVGWVVGHSYIVYAPLIAGCTTVFFEGKPVRTPDPGTFWRMIEEYKVNIFFTAPTAFRAIRKEDPESEYLKKYDLSSLRTIFVAGERCDPSTLKWLQEITQKPIIDHWWQTETGWAIVANMMGVEQFPVKEGSATKPVCGYEVQILDETGEVLGPNQEGFVCIKEPLPPGCLPTLWNDDERFQESYMEKFPGYYLTGDGGYIDPDGYVFIMGRIDDVINVAGHRLSTGEMEEIVSSHTAVAECAVIGIEDELTGQKPLGLVVLKDTSTISGEEVQQDLVALVRAQVGAVAAFRTVVIVKRLPKTRSGKILRKTMRMIADDKVFTLPSTIDDPAILEELKVILQNNYIGLVSKKQF</sequence>
<evidence type="ECO:0000259" key="3">
    <source>
        <dbReference type="Pfam" id="PF13193"/>
    </source>
</evidence>
<dbReference type="InterPro" id="IPR042099">
    <property type="entry name" value="ANL_N_sf"/>
</dbReference>
<evidence type="ECO:0000256" key="1">
    <source>
        <dbReference type="ARBA" id="ARBA00006432"/>
    </source>
</evidence>
<dbReference type="Pfam" id="PF16177">
    <property type="entry name" value="ACAS_N"/>
    <property type="match status" value="1"/>
</dbReference>
<evidence type="ECO:0000259" key="4">
    <source>
        <dbReference type="Pfam" id="PF16177"/>
    </source>
</evidence>
<dbReference type="SUPFAM" id="SSF56801">
    <property type="entry name" value="Acetyl-CoA synthetase-like"/>
    <property type="match status" value="1"/>
</dbReference>
<dbReference type="InterPro" id="IPR032387">
    <property type="entry name" value="ACAS_N"/>
</dbReference>
<organism evidence="5 6">
    <name type="scientific">Lacihabitans soyangensis</name>
    <dbReference type="NCBI Taxonomy" id="869394"/>
    <lineage>
        <taxon>Bacteria</taxon>
        <taxon>Pseudomonadati</taxon>
        <taxon>Bacteroidota</taxon>
        <taxon>Cytophagia</taxon>
        <taxon>Cytophagales</taxon>
        <taxon>Leadbetterellaceae</taxon>
        <taxon>Lacihabitans</taxon>
    </lineage>
</organism>
<proteinExistence type="inferred from homology"/>
<dbReference type="GO" id="GO:0050218">
    <property type="term" value="F:propionate-CoA ligase activity"/>
    <property type="evidence" value="ECO:0007669"/>
    <property type="project" value="TreeGrafter"/>
</dbReference>
<dbReference type="RefSeq" id="WP_255037832.1">
    <property type="nucleotide sequence ID" value="NZ_RJUF01000058.1"/>
</dbReference>
<dbReference type="PANTHER" id="PTHR43347">
    <property type="entry name" value="ACYL-COA SYNTHETASE"/>
    <property type="match status" value="1"/>
</dbReference>
<reference evidence="5 6" key="1">
    <citation type="submission" date="2018-11" db="EMBL/GenBank/DDBJ databases">
        <title>Novel bacteria species description.</title>
        <authorList>
            <person name="Han J.-H."/>
        </authorList>
    </citation>
    <scope>NUCLEOTIDE SEQUENCE [LARGE SCALE GENOMIC DNA]</scope>
    <source>
        <strain evidence="5 6">KCTC23259</strain>
    </source>
</reference>
<accession>A0AAE3H3H0</accession>
<dbReference type="FunFam" id="3.40.50.12780:FF:000011">
    <property type="entry name" value="Acetyl-coenzyme A synthetase 2-like, mitochondrial"/>
    <property type="match status" value="1"/>
</dbReference>
<dbReference type="InterPro" id="IPR020845">
    <property type="entry name" value="AMP-binding_CS"/>
</dbReference>
<dbReference type="Gene3D" id="3.40.50.12780">
    <property type="entry name" value="N-terminal domain of ligase-like"/>
    <property type="match status" value="1"/>
</dbReference>
<feature type="domain" description="Acetyl-coenzyme A synthetase N-terminal" evidence="4">
    <location>
        <begin position="3"/>
        <end position="56"/>
    </location>
</feature>
<dbReference type="PROSITE" id="PS00455">
    <property type="entry name" value="AMP_BINDING"/>
    <property type="match status" value="1"/>
</dbReference>
<keyword evidence="6" id="KW-1185">Reference proteome</keyword>
<dbReference type="CDD" id="cd05967">
    <property type="entry name" value="PrpE"/>
    <property type="match status" value="1"/>
</dbReference>
<dbReference type="PANTHER" id="PTHR43347:SF3">
    <property type="entry name" value="ACYL-COA SYNTHETASE SHORT-CHAIN FAMILY MEMBER 3, MITOCHONDRIAL"/>
    <property type="match status" value="1"/>
</dbReference>
<evidence type="ECO:0000313" key="6">
    <source>
        <dbReference type="Proteomes" id="UP001204144"/>
    </source>
</evidence>
<dbReference type="Pfam" id="PF00501">
    <property type="entry name" value="AMP-binding"/>
    <property type="match status" value="1"/>
</dbReference>
<dbReference type="InterPro" id="IPR025110">
    <property type="entry name" value="AMP-bd_C"/>
</dbReference>
<dbReference type="Gene3D" id="3.30.300.30">
    <property type="match status" value="1"/>
</dbReference>
<gene>
    <name evidence="5" type="ORF">EGI31_14045</name>
</gene>
<protein>
    <submittedName>
        <fullName evidence="5">Propionyl-CoA synthetase</fullName>
    </submittedName>
</protein>
<dbReference type="FunFam" id="3.30.300.30:FF:000017">
    <property type="entry name" value="Acyl-CoA synthetase short-chain family member 3"/>
    <property type="match status" value="1"/>
</dbReference>
<comment type="caution">
    <text evidence="5">The sequence shown here is derived from an EMBL/GenBank/DDBJ whole genome shotgun (WGS) entry which is preliminary data.</text>
</comment>
<evidence type="ECO:0000313" key="5">
    <source>
        <dbReference type="EMBL" id="MCP9764073.1"/>
    </source>
</evidence>
<dbReference type="AlphaFoldDB" id="A0AAE3H3H0"/>
<dbReference type="Pfam" id="PF13193">
    <property type="entry name" value="AMP-binding_C"/>
    <property type="match status" value="1"/>
</dbReference>
<comment type="similarity">
    <text evidence="1">Belongs to the ATP-dependent AMP-binding enzyme family.</text>
</comment>
<name>A0AAE3H3H0_9BACT</name>